<dbReference type="GO" id="GO:0006355">
    <property type="term" value="P:regulation of DNA-templated transcription"/>
    <property type="evidence" value="ECO:0007669"/>
    <property type="project" value="InterPro"/>
</dbReference>
<dbReference type="GO" id="GO:0004347">
    <property type="term" value="F:glucose-6-phosphate isomerase activity"/>
    <property type="evidence" value="ECO:0007669"/>
    <property type="project" value="UniProtKB-UniRule"/>
</dbReference>
<comment type="pathway">
    <text evidence="4">Carbohydrate biosynthesis; gluconeogenesis.</text>
</comment>
<dbReference type="STRING" id="641025.SAMN05421507_10832"/>
<name>A0A1H0SG41_9PSEU</name>
<dbReference type="Gene3D" id="3.40.50.10490">
    <property type="entry name" value="Glucose-6-phosphate isomerase like protein, domain 1"/>
    <property type="match status" value="3"/>
</dbReference>
<evidence type="ECO:0000256" key="4">
    <source>
        <dbReference type="HAMAP-Rule" id="MF_00473"/>
    </source>
</evidence>
<dbReference type="PRINTS" id="PR00662">
    <property type="entry name" value="G6PISOMERASE"/>
</dbReference>
<dbReference type="OrthoDB" id="140919at2"/>
<dbReference type="InterPro" id="IPR036390">
    <property type="entry name" value="WH_DNA-bd_sf"/>
</dbReference>
<comment type="catalytic activity">
    <reaction evidence="4 5">
        <text>alpha-D-glucose 6-phosphate = beta-D-fructose 6-phosphate</text>
        <dbReference type="Rhea" id="RHEA:11816"/>
        <dbReference type="ChEBI" id="CHEBI:57634"/>
        <dbReference type="ChEBI" id="CHEBI:58225"/>
        <dbReference type="EC" id="5.3.1.9"/>
    </reaction>
</comment>
<keyword evidence="8" id="KW-1185">Reference proteome</keyword>
<dbReference type="UniPathway" id="UPA00138"/>
<dbReference type="InterPro" id="IPR036388">
    <property type="entry name" value="WH-like_DNA-bd_sf"/>
</dbReference>
<comment type="function">
    <text evidence="4">Catalyzes the reversible isomerization of glucose-6-phosphate to fructose-6-phosphate.</text>
</comment>
<dbReference type="Pfam" id="PF00342">
    <property type="entry name" value="PGI"/>
    <property type="match status" value="1"/>
</dbReference>
<feature type="active site" evidence="4">
    <location>
        <position position="344"/>
    </location>
</feature>
<dbReference type="CDD" id="cd05015">
    <property type="entry name" value="SIS_PGI_1"/>
    <property type="match status" value="1"/>
</dbReference>
<dbReference type="GO" id="GO:0097367">
    <property type="term" value="F:carbohydrate derivative binding"/>
    <property type="evidence" value="ECO:0007669"/>
    <property type="project" value="InterPro"/>
</dbReference>
<comment type="pathway">
    <text evidence="4 5">Carbohydrate degradation; glycolysis; D-glyceraldehyde 3-phosphate and glycerone phosphate from D-glucose: step 2/4.</text>
</comment>
<dbReference type="EMBL" id="FNIX01000008">
    <property type="protein sequence ID" value="SDP40218.1"/>
    <property type="molecule type" value="Genomic_DNA"/>
</dbReference>
<dbReference type="GO" id="GO:0051156">
    <property type="term" value="P:glucose 6-phosphate metabolic process"/>
    <property type="evidence" value="ECO:0007669"/>
    <property type="project" value="TreeGrafter"/>
</dbReference>
<comment type="subcellular location">
    <subcellularLocation>
        <location evidence="4">Cytoplasm</location>
    </subcellularLocation>
</comment>
<dbReference type="SUPFAM" id="SSF53697">
    <property type="entry name" value="SIS domain"/>
    <property type="match status" value="1"/>
</dbReference>
<dbReference type="GO" id="GO:0005829">
    <property type="term" value="C:cytosol"/>
    <property type="evidence" value="ECO:0007669"/>
    <property type="project" value="TreeGrafter"/>
</dbReference>
<dbReference type="AlphaFoldDB" id="A0A1H0SG41"/>
<keyword evidence="2 4" id="KW-0324">Glycolysis</keyword>
<evidence type="ECO:0000256" key="3">
    <source>
        <dbReference type="ARBA" id="ARBA00023235"/>
    </source>
</evidence>
<reference evidence="8" key="1">
    <citation type="submission" date="2016-10" db="EMBL/GenBank/DDBJ databases">
        <authorList>
            <person name="Varghese N."/>
            <person name="Submissions S."/>
        </authorList>
    </citation>
    <scope>NUCLEOTIDE SEQUENCE [LARGE SCALE GENOMIC DNA]</scope>
    <source>
        <strain evidence="8">CGMCC 4.6609</strain>
    </source>
</reference>
<comment type="similarity">
    <text evidence="4 5">Belongs to the GPI family.</text>
</comment>
<dbReference type="InterPro" id="IPR035476">
    <property type="entry name" value="SIS_PGI_1"/>
</dbReference>
<dbReference type="PANTHER" id="PTHR11469:SF1">
    <property type="entry name" value="GLUCOSE-6-PHOSPHATE ISOMERASE"/>
    <property type="match status" value="1"/>
</dbReference>
<dbReference type="GO" id="GO:0006096">
    <property type="term" value="P:glycolytic process"/>
    <property type="evidence" value="ECO:0007669"/>
    <property type="project" value="UniProtKB-UniRule"/>
</dbReference>
<keyword evidence="3 4" id="KW-0413">Isomerase</keyword>
<sequence length="512" mass="55084">MATADDRQEWAGYCGLHCSDAGTGLSLDVSGARMSEAFLADMAGPLSEALTAMVALEAGTEANPDEHRMVGHYWLRAPDLAPSADLGAGIRRSWDQVATFLPVARERYRSVLHIGIGGSAVGPRLLCDAWHDRGGLAVRFLDNADPDGIDRALRDLPGGLERTLVSVVSKSGITPTPWQVTHEVERRFRAAGLDFAAHAVATTVPGSDLAQHAAQHRWSAVFPLWQWVGGRTSVTSLVGLLPAALAGADTEAFLLGAAAMDRCTRNPAATANPAALLALSWYWLGGGRGDRTMVVVPYRDRLALLPRWVQQLVMESLGKRLDRSGRVVRQGLTVHGHKGVSDQHSYFQQLRDGRDDSFVTLIGTHRGESGESALADHLFCGLLGTLEAFAERGRPALAITLPDYREHALGALLALFERAVGLYAELVHVNAYHQPGVDKHTALPLLSLRQKVLDHLTESGEPTTAEALADATGHPPVTVHRLLEHLAARDLVRRDPGRGPADTRYTAVAADA</sequence>
<accession>A0A1H0SG41</accession>
<evidence type="ECO:0000259" key="6">
    <source>
        <dbReference type="Pfam" id="PF09339"/>
    </source>
</evidence>
<dbReference type="PANTHER" id="PTHR11469">
    <property type="entry name" value="GLUCOSE-6-PHOSPHATE ISOMERASE"/>
    <property type="match status" value="1"/>
</dbReference>
<dbReference type="SUPFAM" id="SSF46785">
    <property type="entry name" value="Winged helix' DNA-binding domain"/>
    <property type="match status" value="1"/>
</dbReference>
<dbReference type="Pfam" id="PF09339">
    <property type="entry name" value="HTH_IclR"/>
    <property type="match status" value="1"/>
</dbReference>
<dbReference type="GO" id="GO:0006094">
    <property type="term" value="P:gluconeogenesis"/>
    <property type="evidence" value="ECO:0007669"/>
    <property type="project" value="UniProtKB-UniRule"/>
</dbReference>
<gene>
    <name evidence="4" type="primary">pgi</name>
    <name evidence="7" type="ORF">SAMN05421507_10832</name>
</gene>
<evidence type="ECO:0000256" key="1">
    <source>
        <dbReference type="ARBA" id="ARBA00022432"/>
    </source>
</evidence>
<feature type="active site" description="Proton donor" evidence="4">
    <location>
        <position position="315"/>
    </location>
</feature>
<dbReference type="RefSeq" id="WP_090099273.1">
    <property type="nucleotide sequence ID" value="NZ_FNIX01000008.1"/>
</dbReference>
<dbReference type="GO" id="GO:0003677">
    <property type="term" value="F:DNA binding"/>
    <property type="evidence" value="ECO:0007669"/>
    <property type="project" value="InterPro"/>
</dbReference>
<dbReference type="Proteomes" id="UP000199691">
    <property type="component" value="Unassembled WGS sequence"/>
</dbReference>
<dbReference type="CDD" id="cd05016">
    <property type="entry name" value="SIS_PGI_2"/>
    <property type="match status" value="1"/>
</dbReference>
<dbReference type="GO" id="GO:0048029">
    <property type="term" value="F:monosaccharide binding"/>
    <property type="evidence" value="ECO:0007669"/>
    <property type="project" value="TreeGrafter"/>
</dbReference>
<comment type="caution">
    <text evidence="4">Lacks conserved residue(s) required for the propagation of feature annotation.</text>
</comment>
<dbReference type="HAMAP" id="MF_00473">
    <property type="entry name" value="G6P_isomerase"/>
    <property type="match status" value="1"/>
</dbReference>
<dbReference type="InterPro" id="IPR001672">
    <property type="entry name" value="G6P_Isomerase"/>
</dbReference>
<evidence type="ECO:0000256" key="2">
    <source>
        <dbReference type="ARBA" id="ARBA00023152"/>
    </source>
</evidence>
<keyword evidence="1 4" id="KW-0312">Gluconeogenesis</keyword>
<proteinExistence type="inferred from homology"/>
<evidence type="ECO:0000313" key="8">
    <source>
        <dbReference type="Proteomes" id="UP000199691"/>
    </source>
</evidence>
<feature type="domain" description="HTH iclR-type" evidence="6">
    <location>
        <begin position="452"/>
        <end position="496"/>
    </location>
</feature>
<dbReference type="PROSITE" id="PS51463">
    <property type="entry name" value="P_GLUCOSE_ISOMERASE_3"/>
    <property type="match status" value="1"/>
</dbReference>
<evidence type="ECO:0000256" key="5">
    <source>
        <dbReference type="RuleBase" id="RU000612"/>
    </source>
</evidence>
<dbReference type="Gene3D" id="1.10.10.10">
    <property type="entry name" value="Winged helix-like DNA-binding domain superfamily/Winged helix DNA-binding domain"/>
    <property type="match status" value="1"/>
</dbReference>
<dbReference type="UniPathway" id="UPA00109">
    <property type="reaction ID" value="UER00181"/>
</dbReference>
<dbReference type="InterPro" id="IPR005471">
    <property type="entry name" value="Tscrpt_reg_IclR_N"/>
</dbReference>
<dbReference type="InterPro" id="IPR035482">
    <property type="entry name" value="SIS_PGI_2"/>
</dbReference>
<evidence type="ECO:0000313" key="7">
    <source>
        <dbReference type="EMBL" id="SDP40218.1"/>
    </source>
</evidence>
<keyword evidence="4" id="KW-0963">Cytoplasm</keyword>
<dbReference type="InterPro" id="IPR046348">
    <property type="entry name" value="SIS_dom_sf"/>
</dbReference>
<dbReference type="EC" id="5.3.1.9" evidence="4"/>
<protein>
    <recommendedName>
        <fullName evidence="4">Glucose-6-phosphate isomerase</fullName>
        <shortName evidence="4">GPI</shortName>
        <ecNumber evidence="4">5.3.1.9</ecNumber>
    </recommendedName>
    <alternativeName>
        <fullName evidence="4">Phosphoglucose isomerase</fullName>
        <shortName evidence="4">PGI</shortName>
    </alternativeName>
    <alternativeName>
        <fullName evidence="4">Phosphohexose isomerase</fullName>
        <shortName evidence="4">PHI</shortName>
    </alternativeName>
</protein>
<organism evidence="7 8">
    <name type="scientific">Lentzea jiangxiensis</name>
    <dbReference type="NCBI Taxonomy" id="641025"/>
    <lineage>
        <taxon>Bacteria</taxon>
        <taxon>Bacillati</taxon>
        <taxon>Actinomycetota</taxon>
        <taxon>Actinomycetes</taxon>
        <taxon>Pseudonocardiales</taxon>
        <taxon>Pseudonocardiaceae</taxon>
        <taxon>Lentzea</taxon>
    </lineage>
</organism>